<keyword evidence="3 7" id="KW-0238">DNA-binding</keyword>
<evidence type="ECO:0000256" key="1">
    <source>
        <dbReference type="ARBA" id="ARBA00022491"/>
    </source>
</evidence>
<dbReference type="SMART" id="SM00422">
    <property type="entry name" value="HTH_MERR"/>
    <property type="match status" value="2"/>
</dbReference>
<keyword evidence="8" id="KW-1185">Reference proteome</keyword>
<feature type="domain" description="HTH merR-type" evidence="6">
    <location>
        <begin position="1"/>
        <end position="68"/>
    </location>
</feature>
<comment type="caution">
    <text evidence="7">The sequence shown here is derived from an EMBL/GenBank/DDBJ whole genome shotgun (WGS) entry which is preliminary data.</text>
</comment>
<dbReference type="GO" id="GO:0003677">
    <property type="term" value="F:DNA binding"/>
    <property type="evidence" value="ECO:0007669"/>
    <property type="project" value="UniProtKB-KW"/>
</dbReference>
<gene>
    <name evidence="7" type="ORF">IDH45_14205</name>
</gene>
<dbReference type="Pfam" id="PF00376">
    <property type="entry name" value="MerR"/>
    <property type="match status" value="2"/>
</dbReference>
<keyword evidence="2" id="KW-0805">Transcription regulation</keyword>
<keyword evidence="4" id="KW-0804">Transcription</keyword>
<organism evidence="7 8">
    <name type="scientific">Paenibacillus oceani</name>
    <dbReference type="NCBI Taxonomy" id="2772510"/>
    <lineage>
        <taxon>Bacteria</taxon>
        <taxon>Bacillati</taxon>
        <taxon>Bacillota</taxon>
        <taxon>Bacilli</taxon>
        <taxon>Bacillales</taxon>
        <taxon>Paenibacillaceae</taxon>
        <taxon>Paenibacillus</taxon>
    </lineage>
</organism>
<evidence type="ECO:0000256" key="3">
    <source>
        <dbReference type="ARBA" id="ARBA00023125"/>
    </source>
</evidence>
<proteinExistence type="predicted"/>
<accession>A0A927CBW0</accession>
<feature type="coiled-coil region" evidence="5">
    <location>
        <begin position="92"/>
        <end position="119"/>
    </location>
</feature>
<dbReference type="GO" id="GO:0003700">
    <property type="term" value="F:DNA-binding transcription factor activity"/>
    <property type="evidence" value="ECO:0007669"/>
    <property type="project" value="InterPro"/>
</dbReference>
<dbReference type="PANTHER" id="PTHR30204">
    <property type="entry name" value="REDOX-CYCLING DRUG-SENSING TRANSCRIPTIONAL ACTIVATOR SOXR"/>
    <property type="match status" value="1"/>
</dbReference>
<dbReference type="EMBL" id="JACXJA010000017">
    <property type="protein sequence ID" value="MBD2863141.1"/>
    <property type="molecule type" value="Genomic_DNA"/>
</dbReference>
<dbReference type="InterPro" id="IPR009061">
    <property type="entry name" value="DNA-bd_dom_put_sf"/>
</dbReference>
<dbReference type="PANTHER" id="PTHR30204:SF69">
    <property type="entry name" value="MERR-FAMILY TRANSCRIPTIONAL REGULATOR"/>
    <property type="match status" value="1"/>
</dbReference>
<name>A0A927CBW0_9BACL</name>
<evidence type="ECO:0000313" key="7">
    <source>
        <dbReference type="EMBL" id="MBD2863141.1"/>
    </source>
</evidence>
<evidence type="ECO:0000259" key="6">
    <source>
        <dbReference type="PROSITE" id="PS50937"/>
    </source>
</evidence>
<dbReference type="PROSITE" id="PS50937">
    <property type="entry name" value="HTH_MERR_2"/>
    <property type="match status" value="2"/>
</dbReference>
<keyword evidence="5" id="KW-0175">Coiled coil</keyword>
<evidence type="ECO:0000256" key="5">
    <source>
        <dbReference type="SAM" id="Coils"/>
    </source>
</evidence>
<dbReference type="SUPFAM" id="SSF46955">
    <property type="entry name" value="Putative DNA-binding domain"/>
    <property type="match status" value="2"/>
</dbReference>
<reference evidence="7" key="1">
    <citation type="submission" date="2020-09" db="EMBL/GenBank/DDBJ databases">
        <title>A novel bacterium of genus Paenibacillus, isolated from South China Sea.</title>
        <authorList>
            <person name="Huang H."/>
            <person name="Mo K."/>
            <person name="Hu Y."/>
        </authorList>
    </citation>
    <scope>NUCLEOTIDE SEQUENCE</scope>
    <source>
        <strain evidence="7">IB182363</strain>
    </source>
</reference>
<dbReference type="Gene3D" id="1.10.1660.10">
    <property type="match status" value="2"/>
</dbReference>
<sequence>MRPIDIAEKLNLSTSALRNYEAKGLVPPALRSAGGHRMYTEEHLAYFECLQAMSPGFGMEVASEVVKHVQLRDASSARWCITVSQAQLHHDKQQAGRNLQMLEDQVRNGAEEANGVQERKTIGEVSAATLIAGSAIRYWEKEGLIASSRDPHNGYRIFGRSQLRKITLLGALRNAIYSPELVSLKQAISRLDLNDLEGAREIAGKSLAYLDRMSEEQFRGMFFFGKLCRLLSLMK</sequence>
<dbReference type="InterPro" id="IPR000551">
    <property type="entry name" value="MerR-type_HTH_dom"/>
</dbReference>
<evidence type="ECO:0000313" key="8">
    <source>
        <dbReference type="Proteomes" id="UP000639396"/>
    </source>
</evidence>
<evidence type="ECO:0000256" key="4">
    <source>
        <dbReference type="ARBA" id="ARBA00023163"/>
    </source>
</evidence>
<keyword evidence="1" id="KW-0678">Repressor</keyword>
<dbReference type="InterPro" id="IPR047057">
    <property type="entry name" value="MerR_fam"/>
</dbReference>
<dbReference type="AlphaFoldDB" id="A0A927CBW0"/>
<evidence type="ECO:0000256" key="2">
    <source>
        <dbReference type="ARBA" id="ARBA00023015"/>
    </source>
</evidence>
<protein>
    <submittedName>
        <fullName evidence="7">MerR family DNA-binding transcriptional regulator</fullName>
    </submittedName>
</protein>
<feature type="domain" description="HTH merR-type" evidence="6">
    <location>
        <begin position="121"/>
        <end position="166"/>
    </location>
</feature>
<dbReference type="Proteomes" id="UP000639396">
    <property type="component" value="Unassembled WGS sequence"/>
</dbReference>